<reference evidence="2 3" key="1">
    <citation type="submission" date="2014-04" db="EMBL/GenBank/DDBJ databases">
        <authorList>
            <consortium name="DOE Joint Genome Institute"/>
            <person name="Kuo A."/>
            <person name="Kohler A."/>
            <person name="Nagy L.G."/>
            <person name="Floudas D."/>
            <person name="Copeland A."/>
            <person name="Barry K.W."/>
            <person name="Cichocki N."/>
            <person name="Veneault-Fourrey C."/>
            <person name="LaButti K."/>
            <person name="Lindquist E.A."/>
            <person name="Lipzen A."/>
            <person name="Lundell T."/>
            <person name="Morin E."/>
            <person name="Murat C."/>
            <person name="Sun H."/>
            <person name="Tunlid A."/>
            <person name="Henrissat B."/>
            <person name="Grigoriev I.V."/>
            <person name="Hibbett D.S."/>
            <person name="Martin F."/>
            <person name="Nordberg H.P."/>
            <person name="Cantor M.N."/>
            <person name="Hua S.X."/>
        </authorList>
    </citation>
    <scope>NUCLEOTIDE SEQUENCE [LARGE SCALE GENOMIC DNA]</scope>
    <source>
        <strain evidence="2 3">LaAM-08-1</strain>
    </source>
</reference>
<feature type="compositionally biased region" description="Basic and acidic residues" evidence="1">
    <location>
        <begin position="1"/>
        <end position="27"/>
    </location>
</feature>
<dbReference type="Proteomes" id="UP000054477">
    <property type="component" value="Unassembled WGS sequence"/>
</dbReference>
<feature type="region of interest" description="Disordered" evidence="1">
    <location>
        <begin position="1"/>
        <end position="34"/>
    </location>
</feature>
<sequence length="355" mass="39552">MRSNEERTLYNEDGKSSRSNFSEDGRGGTEPTSQLRAGVRDVYYRLYAKGGPLESINPIYSNDRSISRISSTSVRPPHTVRSLKRYLCKIEGLASENCALYQSLSENTALEDSTHLSLRGTPGLGLSVDDPIALVSSNERQSQVESSAASQELLERDFEERYVYYRVYDDEGETVSKTSFSQNAPYLGRVNTLAIPPPHTLASLKDHLIKSENILARDVQIFEDEDSESPMKDTDVIALLSDSFPGCMEDQPIAVTYEMQGAGVGPNNINNEPQTTGLQTTFTKKLEALRDWDLGDNDDRWHVMKMGDIFHTDGVVRKEQWRNNGAGSIYVFDCYLATDSAGKVAFAVTVYTSFC</sequence>
<evidence type="ECO:0000313" key="3">
    <source>
        <dbReference type="Proteomes" id="UP000054477"/>
    </source>
</evidence>
<protein>
    <submittedName>
        <fullName evidence="2">Uncharacterized protein</fullName>
    </submittedName>
</protein>
<keyword evidence="3" id="KW-1185">Reference proteome</keyword>
<accession>A0A0C9XEH9</accession>
<gene>
    <name evidence="2" type="ORF">K443DRAFT_356962</name>
</gene>
<reference evidence="3" key="2">
    <citation type="submission" date="2015-01" db="EMBL/GenBank/DDBJ databases">
        <title>Evolutionary Origins and Diversification of the Mycorrhizal Mutualists.</title>
        <authorList>
            <consortium name="DOE Joint Genome Institute"/>
            <consortium name="Mycorrhizal Genomics Consortium"/>
            <person name="Kohler A."/>
            <person name="Kuo A."/>
            <person name="Nagy L.G."/>
            <person name="Floudas D."/>
            <person name="Copeland A."/>
            <person name="Barry K.W."/>
            <person name="Cichocki N."/>
            <person name="Veneault-Fourrey C."/>
            <person name="LaButti K."/>
            <person name="Lindquist E.A."/>
            <person name="Lipzen A."/>
            <person name="Lundell T."/>
            <person name="Morin E."/>
            <person name="Murat C."/>
            <person name="Riley R."/>
            <person name="Ohm R."/>
            <person name="Sun H."/>
            <person name="Tunlid A."/>
            <person name="Henrissat B."/>
            <person name="Grigoriev I.V."/>
            <person name="Hibbett D.S."/>
            <person name="Martin F."/>
        </authorList>
    </citation>
    <scope>NUCLEOTIDE SEQUENCE [LARGE SCALE GENOMIC DNA]</scope>
    <source>
        <strain evidence="3">LaAM-08-1</strain>
    </source>
</reference>
<organism evidence="2 3">
    <name type="scientific">Laccaria amethystina LaAM-08-1</name>
    <dbReference type="NCBI Taxonomy" id="1095629"/>
    <lineage>
        <taxon>Eukaryota</taxon>
        <taxon>Fungi</taxon>
        <taxon>Dikarya</taxon>
        <taxon>Basidiomycota</taxon>
        <taxon>Agaricomycotina</taxon>
        <taxon>Agaricomycetes</taxon>
        <taxon>Agaricomycetidae</taxon>
        <taxon>Agaricales</taxon>
        <taxon>Agaricineae</taxon>
        <taxon>Hydnangiaceae</taxon>
        <taxon>Laccaria</taxon>
    </lineage>
</organism>
<dbReference type="OrthoDB" id="2995174at2759"/>
<name>A0A0C9XEH9_9AGAR</name>
<evidence type="ECO:0000313" key="2">
    <source>
        <dbReference type="EMBL" id="KIJ94532.1"/>
    </source>
</evidence>
<proteinExistence type="predicted"/>
<dbReference type="HOGENOM" id="CLU_033651_2_0_1"/>
<dbReference type="AlphaFoldDB" id="A0A0C9XEH9"/>
<evidence type="ECO:0000256" key="1">
    <source>
        <dbReference type="SAM" id="MobiDB-lite"/>
    </source>
</evidence>
<dbReference type="EMBL" id="KN838789">
    <property type="protein sequence ID" value="KIJ94532.1"/>
    <property type="molecule type" value="Genomic_DNA"/>
</dbReference>